<name>A0A811U1K3_CERCA</name>
<feature type="compositionally biased region" description="Polar residues" evidence="1">
    <location>
        <begin position="81"/>
        <end position="92"/>
    </location>
</feature>
<gene>
    <name evidence="2" type="ORF">CCAP1982_LOCUS1767</name>
</gene>
<protein>
    <submittedName>
        <fullName evidence="2">(Mediterranean fruit fly) hypothetical protein</fullName>
    </submittedName>
</protein>
<evidence type="ECO:0000313" key="3">
    <source>
        <dbReference type="Proteomes" id="UP000606786"/>
    </source>
</evidence>
<accession>A0A811U1K3</accession>
<dbReference type="EMBL" id="CAJHJT010000001">
    <property type="protein sequence ID" value="CAD6992934.1"/>
    <property type="molecule type" value="Genomic_DNA"/>
</dbReference>
<organism evidence="2 3">
    <name type="scientific">Ceratitis capitata</name>
    <name type="common">Mediterranean fruit fly</name>
    <name type="synonym">Tephritis capitata</name>
    <dbReference type="NCBI Taxonomy" id="7213"/>
    <lineage>
        <taxon>Eukaryota</taxon>
        <taxon>Metazoa</taxon>
        <taxon>Ecdysozoa</taxon>
        <taxon>Arthropoda</taxon>
        <taxon>Hexapoda</taxon>
        <taxon>Insecta</taxon>
        <taxon>Pterygota</taxon>
        <taxon>Neoptera</taxon>
        <taxon>Endopterygota</taxon>
        <taxon>Diptera</taxon>
        <taxon>Brachycera</taxon>
        <taxon>Muscomorpha</taxon>
        <taxon>Tephritoidea</taxon>
        <taxon>Tephritidae</taxon>
        <taxon>Ceratitis</taxon>
        <taxon>Ceratitis</taxon>
    </lineage>
</organism>
<proteinExistence type="predicted"/>
<reference evidence="2" key="1">
    <citation type="submission" date="2020-11" db="EMBL/GenBank/DDBJ databases">
        <authorList>
            <person name="Whitehead M."/>
        </authorList>
    </citation>
    <scope>NUCLEOTIDE SEQUENCE</scope>
    <source>
        <strain evidence="2">EGII</strain>
    </source>
</reference>
<evidence type="ECO:0000256" key="1">
    <source>
        <dbReference type="SAM" id="MobiDB-lite"/>
    </source>
</evidence>
<dbReference type="AlphaFoldDB" id="A0A811U1K3"/>
<dbReference type="Proteomes" id="UP000606786">
    <property type="component" value="Unassembled WGS sequence"/>
</dbReference>
<sequence length="92" mass="10246">MTGNLVFLRTLCSSHSLNGVEHNARCFATCTKSHDNYAAAENNELICEILFTSALGHQAHDLPLSAYRRTYHTARKHRENSSSSKNGEQLVV</sequence>
<keyword evidence="3" id="KW-1185">Reference proteome</keyword>
<feature type="region of interest" description="Disordered" evidence="1">
    <location>
        <begin position="73"/>
        <end position="92"/>
    </location>
</feature>
<evidence type="ECO:0000313" key="2">
    <source>
        <dbReference type="EMBL" id="CAD6992934.1"/>
    </source>
</evidence>
<comment type="caution">
    <text evidence="2">The sequence shown here is derived from an EMBL/GenBank/DDBJ whole genome shotgun (WGS) entry which is preliminary data.</text>
</comment>